<dbReference type="RefSeq" id="WP_096882897.1">
    <property type="nucleotide sequence ID" value="NZ_CP023482.1"/>
</dbReference>
<dbReference type="InterPro" id="IPR027417">
    <property type="entry name" value="P-loop_NTPase"/>
</dbReference>
<evidence type="ECO:0000256" key="7">
    <source>
        <dbReference type="ARBA" id="ARBA00022777"/>
    </source>
</evidence>
<dbReference type="Gene3D" id="3.40.50.300">
    <property type="entry name" value="P-loop containing nucleotide triphosphate hydrolases"/>
    <property type="match status" value="1"/>
</dbReference>
<evidence type="ECO:0000256" key="1">
    <source>
        <dbReference type="ARBA" id="ARBA00004842"/>
    </source>
</evidence>
<evidence type="ECO:0000256" key="6">
    <source>
        <dbReference type="ARBA" id="ARBA00022741"/>
    </source>
</evidence>
<comment type="subunit">
    <text evidence="11">Monomer.</text>
</comment>
<feature type="binding site" evidence="11">
    <location>
        <position position="101"/>
    </location>
    <ligand>
        <name>substrate</name>
    </ligand>
</feature>
<comment type="similarity">
    <text evidence="2 11">Belongs to the shikimate kinase family.</text>
</comment>
<sequence>MSEREQALPTLARLRTPELHEGGPRLVLVGPMGSGKTTVGTRVANRLGLAFVDSDREIEREAARSIPEIFASEDEQYFRALEERVIARLLAEHEGILALGGGAVTSPATRERLRHVPVVRLLLDADHARERIGSGTGRPVLAGDDPHGRWIRVSREREPLFAQVAVWALDTCEASPDELAATLARELTSPQPTTTLD</sequence>
<keyword evidence="4 11" id="KW-0028">Amino-acid biosynthesis</keyword>
<evidence type="ECO:0000256" key="2">
    <source>
        <dbReference type="ARBA" id="ARBA00006997"/>
    </source>
</evidence>
<dbReference type="CDD" id="cd00464">
    <property type="entry name" value="SK"/>
    <property type="match status" value="1"/>
</dbReference>
<keyword evidence="11" id="KW-0963">Cytoplasm</keyword>
<dbReference type="InterPro" id="IPR023000">
    <property type="entry name" value="Shikimate_kinase_CS"/>
</dbReference>
<name>A0ABM6PLZ6_9MICO</name>
<evidence type="ECO:0000256" key="5">
    <source>
        <dbReference type="ARBA" id="ARBA00022679"/>
    </source>
</evidence>
<dbReference type="InterPro" id="IPR000623">
    <property type="entry name" value="Shikimate_kinase/TSH1"/>
</dbReference>
<reference evidence="12 13" key="1">
    <citation type="journal article" date="2016" name="Int. J. Syst. Evol. Microbiol.">
        <title>Dermabacter jinjuensis sp. nov., a novel species of the genus Dermabacter isolated from a clinical specimen.</title>
        <authorList>
            <person name="Park Y.K."/>
            <person name="Lee K.M."/>
            <person name="Lee W.K."/>
            <person name="Cho M.J."/>
            <person name="Lee H.S."/>
            <person name="Cho Y.G."/>
            <person name="Lee Y.C."/>
            <person name="Lee W.K."/>
            <person name="Seong W.K."/>
            <person name="Hwang K.J."/>
        </authorList>
    </citation>
    <scope>NUCLEOTIDE SEQUENCE [LARGE SCALE GENOMIC DNA]</scope>
    <source>
        <strain evidence="12 13">32T</strain>
    </source>
</reference>
<proteinExistence type="inferred from homology"/>
<evidence type="ECO:0000256" key="4">
    <source>
        <dbReference type="ARBA" id="ARBA00022605"/>
    </source>
</evidence>
<keyword evidence="7 11" id="KW-0418">Kinase</keyword>
<dbReference type="PANTHER" id="PTHR21087">
    <property type="entry name" value="SHIKIMATE KINASE"/>
    <property type="match status" value="1"/>
</dbReference>
<feature type="binding site" evidence="11">
    <location>
        <position position="157"/>
    </location>
    <ligand>
        <name>substrate</name>
    </ligand>
</feature>
<keyword evidence="11" id="KW-0479">Metal-binding</keyword>
<evidence type="ECO:0000256" key="10">
    <source>
        <dbReference type="ARBA" id="ARBA00048567"/>
    </source>
</evidence>
<dbReference type="PANTHER" id="PTHR21087:SF16">
    <property type="entry name" value="SHIKIMATE KINASE 1, CHLOROPLASTIC"/>
    <property type="match status" value="1"/>
</dbReference>
<dbReference type="SUPFAM" id="SSF52540">
    <property type="entry name" value="P-loop containing nucleoside triphosphate hydrolases"/>
    <property type="match status" value="1"/>
</dbReference>
<evidence type="ECO:0000313" key="13">
    <source>
        <dbReference type="Proteomes" id="UP000815698"/>
    </source>
</evidence>
<dbReference type="Proteomes" id="UP000815698">
    <property type="component" value="Chromosome"/>
</dbReference>
<protein>
    <recommendedName>
        <fullName evidence="3 11">Shikimate kinase</fullName>
        <shortName evidence="11">SK</shortName>
        <ecNumber evidence="3 11">2.7.1.71</ecNumber>
    </recommendedName>
</protein>
<evidence type="ECO:0000256" key="3">
    <source>
        <dbReference type="ARBA" id="ARBA00012154"/>
    </source>
</evidence>
<dbReference type="HAMAP" id="MF_00109">
    <property type="entry name" value="Shikimate_kinase"/>
    <property type="match status" value="1"/>
</dbReference>
<dbReference type="PRINTS" id="PR01100">
    <property type="entry name" value="SHIKIMTKNASE"/>
</dbReference>
<accession>A0ABM6PLZ6</accession>
<organism evidence="12 13">
    <name type="scientific">Dermabacter jinjuensis</name>
    <dbReference type="NCBI Taxonomy" id="1667168"/>
    <lineage>
        <taxon>Bacteria</taxon>
        <taxon>Bacillati</taxon>
        <taxon>Actinomycetota</taxon>
        <taxon>Actinomycetes</taxon>
        <taxon>Micrococcales</taxon>
        <taxon>Dermabacteraceae</taxon>
        <taxon>Dermabacter</taxon>
    </lineage>
</organism>
<dbReference type="Pfam" id="PF01202">
    <property type="entry name" value="SKI"/>
    <property type="match status" value="1"/>
</dbReference>
<evidence type="ECO:0000313" key="12">
    <source>
        <dbReference type="EMBL" id="ATH96558.1"/>
    </source>
</evidence>
<evidence type="ECO:0000256" key="8">
    <source>
        <dbReference type="ARBA" id="ARBA00022840"/>
    </source>
</evidence>
<comment type="catalytic activity">
    <reaction evidence="10 11">
        <text>shikimate + ATP = 3-phosphoshikimate + ADP + H(+)</text>
        <dbReference type="Rhea" id="RHEA:13121"/>
        <dbReference type="ChEBI" id="CHEBI:15378"/>
        <dbReference type="ChEBI" id="CHEBI:30616"/>
        <dbReference type="ChEBI" id="CHEBI:36208"/>
        <dbReference type="ChEBI" id="CHEBI:145989"/>
        <dbReference type="ChEBI" id="CHEBI:456216"/>
        <dbReference type="EC" id="2.7.1.71"/>
    </reaction>
</comment>
<dbReference type="PROSITE" id="PS01128">
    <property type="entry name" value="SHIKIMATE_KINASE"/>
    <property type="match status" value="1"/>
</dbReference>
<comment type="function">
    <text evidence="11">Catalyzes the specific phosphorylation of the 3-hydroxyl group of shikimic acid using ATP as a cosubstrate.</text>
</comment>
<feature type="binding site" evidence="11">
    <location>
        <position position="55"/>
    </location>
    <ligand>
        <name>substrate</name>
    </ligand>
</feature>
<feature type="binding site" evidence="11">
    <location>
        <position position="138"/>
    </location>
    <ligand>
        <name>ATP</name>
        <dbReference type="ChEBI" id="CHEBI:30616"/>
    </ligand>
</feature>
<comment type="pathway">
    <text evidence="1 11">Metabolic intermediate biosynthesis; chorismate biosynthesis; chorismate from D-erythrose 4-phosphate and phosphoenolpyruvate: step 5/7.</text>
</comment>
<gene>
    <name evidence="11" type="primary">aroK</name>
    <name evidence="12" type="ORF">COP05_05225</name>
</gene>
<keyword evidence="13" id="KW-1185">Reference proteome</keyword>
<comment type="caution">
    <text evidence="11">Lacks conserved residue(s) required for the propagation of feature annotation.</text>
</comment>
<comment type="cofactor">
    <cofactor evidence="11">
        <name>Mg(2+)</name>
        <dbReference type="ChEBI" id="CHEBI:18420"/>
    </cofactor>
    <text evidence="11">Binds 1 Mg(2+) ion per subunit.</text>
</comment>
<keyword evidence="5 11" id="KW-0808">Transferase</keyword>
<feature type="binding site" evidence="11">
    <location>
        <position position="79"/>
    </location>
    <ligand>
        <name>substrate</name>
    </ligand>
</feature>
<keyword evidence="8 11" id="KW-0067">ATP-binding</keyword>
<dbReference type="InterPro" id="IPR031322">
    <property type="entry name" value="Shikimate/glucono_kinase"/>
</dbReference>
<evidence type="ECO:0000256" key="9">
    <source>
        <dbReference type="ARBA" id="ARBA00023141"/>
    </source>
</evidence>
<dbReference type="GO" id="GO:0016301">
    <property type="term" value="F:kinase activity"/>
    <property type="evidence" value="ECO:0007669"/>
    <property type="project" value="UniProtKB-KW"/>
</dbReference>
<dbReference type="EC" id="2.7.1.71" evidence="3 11"/>
<feature type="binding site" evidence="11">
    <location>
        <position position="37"/>
    </location>
    <ligand>
        <name>Mg(2+)</name>
        <dbReference type="ChEBI" id="CHEBI:18420"/>
    </ligand>
</feature>
<feature type="binding site" evidence="11">
    <location>
        <begin position="33"/>
        <end position="38"/>
    </location>
    <ligand>
        <name>ATP</name>
        <dbReference type="ChEBI" id="CHEBI:30616"/>
    </ligand>
</feature>
<dbReference type="EMBL" id="CP023482">
    <property type="protein sequence ID" value="ATH96558.1"/>
    <property type="molecule type" value="Genomic_DNA"/>
</dbReference>
<keyword evidence="6 11" id="KW-0547">Nucleotide-binding</keyword>
<keyword evidence="9 11" id="KW-0057">Aromatic amino acid biosynthesis</keyword>
<comment type="subcellular location">
    <subcellularLocation>
        <location evidence="11">Cytoplasm</location>
    </subcellularLocation>
</comment>
<evidence type="ECO:0000256" key="11">
    <source>
        <dbReference type="HAMAP-Rule" id="MF_00109"/>
    </source>
</evidence>
<keyword evidence="11" id="KW-0460">Magnesium</keyword>